<dbReference type="Pfam" id="PF13561">
    <property type="entry name" value="adh_short_C2"/>
    <property type="match status" value="1"/>
</dbReference>
<evidence type="ECO:0000313" key="3">
    <source>
        <dbReference type="EMBL" id="MBB3139520.1"/>
    </source>
</evidence>
<dbReference type="PROSITE" id="PS00061">
    <property type="entry name" value="ADH_SHORT"/>
    <property type="match status" value="1"/>
</dbReference>
<dbReference type="PANTHER" id="PTHR43639:SF1">
    <property type="entry name" value="SHORT-CHAIN DEHYDROGENASE_REDUCTASE FAMILY PROTEIN"/>
    <property type="match status" value="1"/>
</dbReference>
<dbReference type="InterPro" id="IPR036291">
    <property type="entry name" value="NAD(P)-bd_dom_sf"/>
</dbReference>
<organism evidence="3 4">
    <name type="scientific">Halomonas organivorans</name>
    <dbReference type="NCBI Taxonomy" id="257772"/>
    <lineage>
        <taxon>Bacteria</taxon>
        <taxon>Pseudomonadati</taxon>
        <taxon>Pseudomonadota</taxon>
        <taxon>Gammaproteobacteria</taxon>
        <taxon>Oceanospirillales</taxon>
        <taxon>Halomonadaceae</taxon>
        <taxon>Halomonas</taxon>
    </lineage>
</organism>
<accession>A0A7W5G438</accession>
<dbReference type="PANTHER" id="PTHR43639">
    <property type="entry name" value="OXIDOREDUCTASE, SHORT-CHAIN DEHYDROGENASE/REDUCTASE FAMILY (AFU_ORTHOLOGUE AFUA_5G02870)"/>
    <property type="match status" value="1"/>
</dbReference>
<comment type="similarity">
    <text evidence="1">Belongs to the short-chain dehydrogenases/reductases (SDR) family.</text>
</comment>
<dbReference type="InterPro" id="IPR002347">
    <property type="entry name" value="SDR_fam"/>
</dbReference>
<evidence type="ECO:0000256" key="1">
    <source>
        <dbReference type="ARBA" id="ARBA00006484"/>
    </source>
</evidence>
<dbReference type="PRINTS" id="PR00081">
    <property type="entry name" value="GDHRDH"/>
</dbReference>
<dbReference type="GO" id="GO:0016491">
    <property type="term" value="F:oxidoreductase activity"/>
    <property type="evidence" value="ECO:0007669"/>
    <property type="project" value="UniProtKB-KW"/>
</dbReference>
<name>A0A7W5G438_9GAMM</name>
<evidence type="ECO:0000313" key="4">
    <source>
        <dbReference type="Proteomes" id="UP000525987"/>
    </source>
</evidence>
<dbReference type="Gene3D" id="3.40.50.720">
    <property type="entry name" value="NAD(P)-binding Rossmann-like Domain"/>
    <property type="match status" value="1"/>
</dbReference>
<dbReference type="SUPFAM" id="SSF51735">
    <property type="entry name" value="NAD(P)-binding Rossmann-fold domains"/>
    <property type="match status" value="1"/>
</dbReference>
<proteinExistence type="inferred from homology"/>
<keyword evidence="4" id="KW-1185">Reference proteome</keyword>
<dbReference type="RefSeq" id="WP_183385928.1">
    <property type="nucleotide sequence ID" value="NZ_JACHXM010000001.1"/>
</dbReference>
<comment type="caution">
    <text evidence="3">The sequence shown here is derived from an EMBL/GenBank/DDBJ whole genome shotgun (WGS) entry which is preliminary data.</text>
</comment>
<keyword evidence="2" id="KW-0560">Oxidoreductase</keyword>
<sequence>MNPVMLITGAGRGIGAATAQLAARQGYTVVVNYLRDHRAAEGVVSAIREAGGQAIAAQADVASEDGIRGLFAIVDAELGRLDVLVNNAGVVDVNCRVEDMDFERVERMMRINVAGPMICAREAVKRMSTRRGGSGGAIVNVSSVAARLGGPDEYVDYAASKGAVDSLTRGLAREVAGEGIRVNAVRPGVIRTAIHASADNANKVDVAGQRIPLGRIGEPEEIASAIMWLIGSEFSTGSIIDVDGGV</sequence>
<reference evidence="3 4" key="1">
    <citation type="submission" date="2020-08" db="EMBL/GenBank/DDBJ databases">
        <title>Genomic Encyclopedia of Type Strains, Phase III (KMG-III): the genomes of soil and plant-associated and newly described type strains.</title>
        <authorList>
            <person name="Whitman W."/>
        </authorList>
    </citation>
    <scope>NUCLEOTIDE SEQUENCE [LARGE SCALE GENOMIC DNA]</scope>
    <source>
        <strain evidence="3 4">CECT 5995</strain>
    </source>
</reference>
<dbReference type="Proteomes" id="UP000525987">
    <property type="component" value="Unassembled WGS sequence"/>
</dbReference>
<dbReference type="FunFam" id="3.40.50.720:FF:000084">
    <property type="entry name" value="Short-chain dehydrogenase reductase"/>
    <property type="match status" value="1"/>
</dbReference>
<protein>
    <submittedName>
        <fullName evidence="3">NAD(P)-dependent dehydrogenase (Short-subunit alcohol dehydrogenase family)</fullName>
    </submittedName>
</protein>
<dbReference type="InterPro" id="IPR020904">
    <property type="entry name" value="Sc_DH/Rdtase_CS"/>
</dbReference>
<dbReference type="AlphaFoldDB" id="A0A7W5G438"/>
<dbReference type="EMBL" id="JACHXM010000001">
    <property type="protein sequence ID" value="MBB3139520.1"/>
    <property type="molecule type" value="Genomic_DNA"/>
</dbReference>
<evidence type="ECO:0000256" key="2">
    <source>
        <dbReference type="ARBA" id="ARBA00023002"/>
    </source>
</evidence>
<gene>
    <name evidence="3" type="ORF">FHR96_000366</name>
</gene>
<dbReference type="CDD" id="cd05233">
    <property type="entry name" value="SDR_c"/>
    <property type="match status" value="1"/>
</dbReference>
<dbReference type="PRINTS" id="PR00080">
    <property type="entry name" value="SDRFAMILY"/>
</dbReference>